<evidence type="ECO:0000313" key="10">
    <source>
        <dbReference type="EMBL" id="TKA08092.1"/>
    </source>
</evidence>
<dbReference type="SUPFAM" id="SSF52743">
    <property type="entry name" value="Subtilisin-like"/>
    <property type="match status" value="1"/>
</dbReference>
<evidence type="ECO:0000256" key="2">
    <source>
        <dbReference type="ARBA" id="ARBA00022670"/>
    </source>
</evidence>
<keyword evidence="7" id="KW-0865">Zymogen</keyword>
<gene>
    <name evidence="10" type="ORF">FCI23_29815</name>
</gene>
<dbReference type="GO" id="GO:0004252">
    <property type="term" value="F:serine-type endopeptidase activity"/>
    <property type="evidence" value="ECO:0007669"/>
    <property type="project" value="InterPro"/>
</dbReference>
<proteinExistence type="predicted"/>
<dbReference type="PANTHER" id="PTHR14218:SF15">
    <property type="entry name" value="TRIPEPTIDYL-PEPTIDASE 1"/>
    <property type="match status" value="1"/>
</dbReference>
<dbReference type="GO" id="GO:0008240">
    <property type="term" value="F:tripeptidyl-peptidase activity"/>
    <property type="evidence" value="ECO:0007669"/>
    <property type="project" value="TreeGrafter"/>
</dbReference>
<dbReference type="InterPro" id="IPR036852">
    <property type="entry name" value="Peptidase_S8/S53_dom_sf"/>
</dbReference>
<dbReference type="EMBL" id="SUMC01000034">
    <property type="protein sequence ID" value="TKA08092.1"/>
    <property type="molecule type" value="Genomic_DNA"/>
</dbReference>
<keyword evidence="5" id="KW-0720">Serine protease</keyword>
<name>A0A4U0SFB5_9ACTN</name>
<keyword evidence="11" id="KW-1185">Reference proteome</keyword>
<keyword evidence="2" id="KW-0645">Protease</keyword>
<sequence>MTEHQFLGERFCMAKKVHAAPGRPGPAAGKTGRRARVIMAASTAVVALTVVTATANSAVAQGGTAGSNAPKRIGTAPRAPAGATATGATASGTTLHLSVNLAPRDPQSLADFVTAVSTPGNSLYHHYLAKGQFASVFGPTQATITEVSQALKTAGLTPGKVSSDGLSIPVTATAAKASHAFDTGFRNIRLKDGTTDYLNTSAPALPGYVAASVTGIVGLSNFNAITSHHSAVRSASKPSAAAGRSSNTVAPHAYSPGLCSDITSPFPGSIDGTDYYSPGKLAGAYKMTSSATAGAGQTVAVFELENVDAASIAAYQSCVGTNTSVSNVFVDTTSGAGAPPTDGSVGVESALDIEDLIGLVPGASIIDYQGPDATSATDQNVIDVYQRMVTDDQAQVISTSWGECEGVESSATANAENTIFAEAATQGQSVVAASGDSGSSDCYYQNGSTAKAVDDPASQPYVTGVGGTTMTTSGSTTTQKTWNVNGGATGGGASSRWAPVVYQGGIAATTKRAVPDVSALADPYTGYPIYYQDDARSTNPSPDIIGGTSGAAPTWAAAIVQANAGTACQANGQVGFLNNALYKAARSSYPTNFWDVTSGNNSVYATGFTAAAGYDQVTGLGSPKETGLTTALCAAKGTAATGASTFHPLSSPKRLLDTRNGTGWGLSSIPSTKPLVAGGTAPVKVEGVGGIPSSGVTGVVLNLTVTGTTGAGSVIAWADGTRKPSTSNLNWTGASQTIAASATVKVAGDGVVDLYTNSATHLIADVQGYYTSGTTGSNYTALTPARLLDTRSKVGIPTNTKISNAVVSLKVRGHGGVPTGATSVVLNLTATQTVGGGYLEAYPEGATRPTASNVNWSATGTTIPNLVVVPIGSDGNVSLYVHGTSHVIADVSGYFSTSGSAFDTVTPLRLLDTRKTTPLGSGKTLALQISGADAIPTGVKAVVLTVTVTGTTGSGYLTAWADGGSRPTASNLNWVKGKTISNQVIVPVGSNGKVDFYTNSTTNVIADVAGYIG</sequence>
<dbReference type="PANTHER" id="PTHR14218">
    <property type="entry name" value="PROTEASE S8 TRIPEPTIDYL PEPTIDASE I CLN2"/>
    <property type="match status" value="1"/>
</dbReference>
<evidence type="ECO:0000256" key="4">
    <source>
        <dbReference type="ARBA" id="ARBA00022801"/>
    </source>
</evidence>
<dbReference type="InterPro" id="IPR050819">
    <property type="entry name" value="Tripeptidyl-peptidase_I"/>
</dbReference>
<reference evidence="10 11" key="1">
    <citation type="submission" date="2019-04" db="EMBL/GenBank/DDBJ databases">
        <title>Streptomyces oryziradicis sp. nov., a novel actinomycete isolated from rhizosphere soil of rice (Oryza sativa L.).</title>
        <authorList>
            <person name="Li C."/>
        </authorList>
    </citation>
    <scope>NUCLEOTIDE SEQUENCE [LARGE SCALE GENOMIC DNA]</scope>
    <source>
        <strain evidence="10 11">NEAU-C40</strain>
    </source>
</reference>
<dbReference type="Pfam" id="PF09286">
    <property type="entry name" value="Pro-kuma_activ"/>
    <property type="match status" value="1"/>
</dbReference>
<dbReference type="GO" id="GO:0046872">
    <property type="term" value="F:metal ion binding"/>
    <property type="evidence" value="ECO:0007669"/>
    <property type="project" value="UniProtKB-KW"/>
</dbReference>
<keyword evidence="3" id="KW-0479">Metal-binding</keyword>
<feature type="domain" description="Peptidase S53" evidence="9">
    <location>
        <begin position="275"/>
        <end position="635"/>
    </location>
</feature>
<dbReference type="InterPro" id="IPR030400">
    <property type="entry name" value="Sedolisin_dom"/>
</dbReference>
<evidence type="ECO:0000256" key="6">
    <source>
        <dbReference type="ARBA" id="ARBA00022837"/>
    </source>
</evidence>
<organism evidence="10 11">
    <name type="scientific">Actinacidiphila oryziradicis</name>
    <dbReference type="NCBI Taxonomy" id="2571141"/>
    <lineage>
        <taxon>Bacteria</taxon>
        <taxon>Bacillati</taxon>
        <taxon>Actinomycetota</taxon>
        <taxon>Actinomycetes</taxon>
        <taxon>Kitasatosporales</taxon>
        <taxon>Streptomycetaceae</taxon>
        <taxon>Actinacidiphila</taxon>
    </lineage>
</organism>
<evidence type="ECO:0000256" key="8">
    <source>
        <dbReference type="SAM" id="MobiDB-lite"/>
    </source>
</evidence>
<dbReference type="Proteomes" id="UP000305778">
    <property type="component" value="Unassembled WGS sequence"/>
</dbReference>
<dbReference type="PROSITE" id="PS51695">
    <property type="entry name" value="SEDOLISIN"/>
    <property type="match status" value="1"/>
</dbReference>
<evidence type="ECO:0000256" key="5">
    <source>
        <dbReference type="ARBA" id="ARBA00022825"/>
    </source>
</evidence>
<evidence type="ECO:0000259" key="9">
    <source>
        <dbReference type="PROSITE" id="PS51695"/>
    </source>
</evidence>
<comment type="caution">
    <text evidence="10">The sequence shown here is derived from an EMBL/GenBank/DDBJ whole genome shotgun (WGS) entry which is preliminary data.</text>
</comment>
<protein>
    <recommendedName>
        <fullName evidence="9">Peptidase S53 domain-containing protein</fullName>
    </recommendedName>
</protein>
<dbReference type="CDD" id="cd04056">
    <property type="entry name" value="Peptidases_S53"/>
    <property type="match status" value="1"/>
</dbReference>
<evidence type="ECO:0000256" key="1">
    <source>
        <dbReference type="ARBA" id="ARBA00001913"/>
    </source>
</evidence>
<dbReference type="InterPro" id="IPR015366">
    <property type="entry name" value="S53_propep"/>
</dbReference>
<dbReference type="AlphaFoldDB" id="A0A4U0SFB5"/>
<feature type="compositionally biased region" description="Low complexity" evidence="8">
    <location>
        <begin position="74"/>
        <end position="88"/>
    </location>
</feature>
<dbReference type="OrthoDB" id="3480681at2"/>
<dbReference type="GO" id="GO:0006508">
    <property type="term" value="P:proteolysis"/>
    <property type="evidence" value="ECO:0007669"/>
    <property type="project" value="UniProtKB-KW"/>
</dbReference>
<accession>A0A4U0SFB5</accession>
<evidence type="ECO:0000256" key="3">
    <source>
        <dbReference type="ARBA" id="ARBA00022723"/>
    </source>
</evidence>
<comment type="cofactor">
    <cofactor evidence="1">
        <name>Ca(2+)</name>
        <dbReference type="ChEBI" id="CHEBI:29108"/>
    </cofactor>
</comment>
<dbReference type="SMART" id="SM00944">
    <property type="entry name" value="Pro-kuma_activ"/>
    <property type="match status" value="1"/>
</dbReference>
<keyword evidence="6" id="KW-0106">Calcium</keyword>
<dbReference type="Gene3D" id="3.40.50.200">
    <property type="entry name" value="Peptidase S8/S53 domain"/>
    <property type="match status" value="1"/>
</dbReference>
<dbReference type="CDD" id="cd11377">
    <property type="entry name" value="Pro-peptidase_S53"/>
    <property type="match status" value="1"/>
</dbReference>
<evidence type="ECO:0000256" key="7">
    <source>
        <dbReference type="ARBA" id="ARBA00023145"/>
    </source>
</evidence>
<dbReference type="SUPFAM" id="SSF54897">
    <property type="entry name" value="Protease propeptides/inhibitors"/>
    <property type="match status" value="1"/>
</dbReference>
<feature type="region of interest" description="Disordered" evidence="8">
    <location>
        <begin position="60"/>
        <end position="88"/>
    </location>
</feature>
<evidence type="ECO:0000313" key="11">
    <source>
        <dbReference type="Proteomes" id="UP000305778"/>
    </source>
</evidence>
<keyword evidence="4" id="KW-0378">Hydrolase</keyword>